<evidence type="ECO:0000256" key="7">
    <source>
        <dbReference type="ARBA" id="ARBA00034000"/>
    </source>
</evidence>
<dbReference type="Gene3D" id="3.40.710.10">
    <property type="entry name" value="DD-peptidase/beta-lactamase superfamily"/>
    <property type="match status" value="1"/>
</dbReference>
<dbReference type="Pfam" id="PF00905">
    <property type="entry name" value="Transpeptidase"/>
    <property type="match status" value="1"/>
</dbReference>
<dbReference type="InterPro" id="IPR001460">
    <property type="entry name" value="PCN-bd_Tpept"/>
</dbReference>
<name>A0ABU5RUK0_9CYAN</name>
<dbReference type="SUPFAM" id="SSF53955">
    <property type="entry name" value="Lysozyme-like"/>
    <property type="match status" value="1"/>
</dbReference>
<keyword evidence="5" id="KW-0378">Hydrolase</keyword>
<dbReference type="PANTHER" id="PTHR32282">
    <property type="entry name" value="BINDING PROTEIN TRANSPEPTIDASE, PUTATIVE-RELATED"/>
    <property type="match status" value="1"/>
</dbReference>
<comment type="catalytic activity">
    <reaction evidence="8">
        <text>[GlcNAc-(1-&gt;4)-Mur2Ac(oyl-L-Ala-gamma-D-Glu-L-Lys-D-Ala-D-Ala)](n)-di-trans,octa-cis-undecaprenyl diphosphate + beta-D-GlcNAc-(1-&gt;4)-Mur2Ac(oyl-L-Ala-gamma-D-Glu-L-Lys-D-Ala-D-Ala)-di-trans,octa-cis-undecaprenyl diphosphate = [GlcNAc-(1-&gt;4)-Mur2Ac(oyl-L-Ala-gamma-D-Glu-L-Lys-D-Ala-D-Ala)](n+1)-di-trans,octa-cis-undecaprenyl diphosphate + di-trans,octa-cis-undecaprenyl diphosphate + H(+)</text>
        <dbReference type="Rhea" id="RHEA:23708"/>
        <dbReference type="Rhea" id="RHEA-COMP:9602"/>
        <dbReference type="Rhea" id="RHEA-COMP:9603"/>
        <dbReference type="ChEBI" id="CHEBI:15378"/>
        <dbReference type="ChEBI" id="CHEBI:58405"/>
        <dbReference type="ChEBI" id="CHEBI:60033"/>
        <dbReference type="ChEBI" id="CHEBI:78435"/>
        <dbReference type="EC" id="2.4.99.28"/>
    </reaction>
</comment>
<dbReference type="PANTHER" id="PTHR32282:SF31">
    <property type="entry name" value="PEPTIDOGLYCAN GLYCOSYLTRANSFERASE"/>
    <property type="match status" value="1"/>
</dbReference>
<sequence>MTRVGLSTATTGPRQPGEPPPSRPSRPSRSSGWRLLVPALAAAAAGGLVALGQTTLVRSLDGMLPDAGRITSFNRPGTITILSSDGQVVLKKGPATREKLPAGKMPLLIQRAFVAAEDRRFYQHDGIDLFGISRALLRNLQQGAVEEGASTITQQLARTVFLSQDRTIMRKLKEAALAGKIERQLSKAQILEQYLNYVYLGSSAYGVSDAAWIYFSKRPDQLTLPEAALIAGLPPAPSVYSPLVNPEVALRRRSIVLQRMREAGFIDDGQLQRAEAAPLALKPAEPKFFYNPAPWYTSWLEQELPKVLSKEQLEVGGLTIRSGLNAAWQAQAQKTIDSYATGSMEGALVAMEPGTGLVRAMVGGKDWEKTQFNRASQALRSPGSTFKLIVYLTALKQGMKPEDTVVDSARCFGKYCPRNFGNRYMGRVSLATALQNSLNIVAVALLQKLGYDPVIATAKSLGLHRELGRYLSMAIGSNDQTVLDMTAAYAALVNRGVYIQPLPFEEIYGPEGELLWSRRANGPRGTRAVSSDIADAMVWMLQQVVRGGTGGGAALADRPVAGKTGTSEGGRDLWFIGSIPQLTTGVWLGYDNNRETGTTSVLATYAWRSFMEPVTKGVPVKAFPPKPTLTGSFKPGPARKNAERDARPQDSGGGETPRWQPPVQEPSRTSPPDREPSTEQPPSPNEPTQTAPPNNPVAAPRSRDAAIPPPPPPEPAAPLPPPPPVAAPPPPAP</sequence>
<organism evidence="13 14">
    <name type="scientific">Cyanobium gracile UHCC 0139</name>
    <dbReference type="NCBI Taxonomy" id="3110308"/>
    <lineage>
        <taxon>Bacteria</taxon>
        <taxon>Bacillati</taxon>
        <taxon>Cyanobacteriota</taxon>
        <taxon>Cyanophyceae</taxon>
        <taxon>Synechococcales</taxon>
        <taxon>Prochlorococcaceae</taxon>
        <taxon>Cyanobium</taxon>
    </lineage>
</organism>
<dbReference type="InterPro" id="IPR001264">
    <property type="entry name" value="Glyco_trans_51"/>
</dbReference>
<evidence type="ECO:0000313" key="14">
    <source>
        <dbReference type="Proteomes" id="UP001304461"/>
    </source>
</evidence>
<dbReference type="Pfam" id="PF00912">
    <property type="entry name" value="Transgly"/>
    <property type="match status" value="1"/>
</dbReference>
<dbReference type="InterPro" id="IPR036950">
    <property type="entry name" value="PBP_transglycosylase"/>
</dbReference>
<evidence type="ECO:0000259" key="12">
    <source>
        <dbReference type="Pfam" id="PF00912"/>
    </source>
</evidence>
<gene>
    <name evidence="13" type="ORF">VB738_09380</name>
</gene>
<evidence type="ECO:0000256" key="8">
    <source>
        <dbReference type="ARBA" id="ARBA00049902"/>
    </source>
</evidence>
<reference evidence="13 14" key="1">
    <citation type="submission" date="2023-12" db="EMBL/GenBank/DDBJ databases">
        <title>Baltic Sea Cyanobacteria.</title>
        <authorList>
            <person name="Delbaje E."/>
            <person name="Fewer D.P."/>
            <person name="Shishido T.K."/>
        </authorList>
    </citation>
    <scope>NUCLEOTIDE SEQUENCE [LARGE SCALE GENOMIC DNA]</scope>
    <source>
        <strain evidence="13 14">UHCC 0139</strain>
    </source>
</reference>
<keyword evidence="3" id="KW-0328">Glycosyltransferase</keyword>
<feature type="compositionally biased region" description="Pro residues" evidence="9">
    <location>
        <begin position="707"/>
        <end position="733"/>
    </location>
</feature>
<comment type="caution">
    <text evidence="13">The sequence shown here is derived from an EMBL/GenBank/DDBJ whole genome shotgun (WGS) entry which is preliminary data.</text>
</comment>
<feature type="region of interest" description="Disordered" evidence="9">
    <location>
        <begin position="617"/>
        <end position="733"/>
    </location>
</feature>
<proteinExistence type="predicted"/>
<evidence type="ECO:0000256" key="6">
    <source>
        <dbReference type="ARBA" id="ARBA00023268"/>
    </source>
</evidence>
<keyword evidence="10" id="KW-0472">Membrane</keyword>
<keyword evidence="10" id="KW-1133">Transmembrane helix</keyword>
<feature type="compositionally biased region" description="Polar residues" evidence="9">
    <location>
        <begin position="1"/>
        <end position="11"/>
    </location>
</feature>
<keyword evidence="14" id="KW-1185">Reference proteome</keyword>
<dbReference type="InterPro" id="IPR050396">
    <property type="entry name" value="Glycosyltr_51/Transpeptidase"/>
</dbReference>
<evidence type="ECO:0000256" key="3">
    <source>
        <dbReference type="ARBA" id="ARBA00022676"/>
    </source>
</evidence>
<evidence type="ECO:0000256" key="2">
    <source>
        <dbReference type="ARBA" id="ARBA00022670"/>
    </source>
</evidence>
<keyword evidence="4" id="KW-0808">Transferase</keyword>
<comment type="catalytic activity">
    <reaction evidence="7">
        <text>Preferential cleavage: (Ac)2-L-Lys-D-Ala-|-D-Ala. Also transpeptidation of peptidyl-alanyl moieties that are N-acyl substituents of D-alanine.</text>
        <dbReference type="EC" id="3.4.16.4"/>
    </reaction>
</comment>
<dbReference type="NCBIfam" id="TIGR02074">
    <property type="entry name" value="PBP_1a_fam"/>
    <property type="match status" value="1"/>
</dbReference>
<keyword evidence="6" id="KW-0511">Multifunctional enzyme</keyword>
<evidence type="ECO:0000313" key="13">
    <source>
        <dbReference type="EMBL" id="MEA5391470.1"/>
    </source>
</evidence>
<dbReference type="SUPFAM" id="SSF56601">
    <property type="entry name" value="beta-lactamase/transpeptidase-like"/>
    <property type="match status" value="1"/>
</dbReference>
<keyword evidence="10" id="KW-0812">Transmembrane</keyword>
<dbReference type="InterPro" id="IPR012338">
    <property type="entry name" value="Beta-lactam/transpept-like"/>
</dbReference>
<feature type="transmembrane region" description="Helical" evidence="10">
    <location>
        <begin position="32"/>
        <end position="51"/>
    </location>
</feature>
<evidence type="ECO:0000256" key="9">
    <source>
        <dbReference type="SAM" id="MobiDB-lite"/>
    </source>
</evidence>
<accession>A0ABU5RUK0</accession>
<evidence type="ECO:0000256" key="1">
    <source>
        <dbReference type="ARBA" id="ARBA00022645"/>
    </source>
</evidence>
<dbReference type="RefSeq" id="WP_323305503.1">
    <property type="nucleotide sequence ID" value="NZ_JAYGHX010000005.1"/>
</dbReference>
<keyword evidence="2" id="KW-0645">Protease</keyword>
<evidence type="ECO:0000256" key="10">
    <source>
        <dbReference type="SAM" id="Phobius"/>
    </source>
</evidence>
<dbReference type="Proteomes" id="UP001304461">
    <property type="component" value="Unassembled WGS sequence"/>
</dbReference>
<dbReference type="EMBL" id="JAYGHX010000005">
    <property type="protein sequence ID" value="MEA5391470.1"/>
    <property type="molecule type" value="Genomic_DNA"/>
</dbReference>
<evidence type="ECO:0000259" key="11">
    <source>
        <dbReference type="Pfam" id="PF00905"/>
    </source>
</evidence>
<dbReference type="Gene3D" id="1.10.3810.10">
    <property type="entry name" value="Biosynthetic peptidoglycan transglycosylase-like"/>
    <property type="match status" value="1"/>
</dbReference>
<evidence type="ECO:0000256" key="4">
    <source>
        <dbReference type="ARBA" id="ARBA00022679"/>
    </source>
</evidence>
<feature type="domain" description="Penicillin-binding protein transpeptidase" evidence="11">
    <location>
        <begin position="346"/>
        <end position="597"/>
    </location>
</feature>
<protein>
    <submittedName>
        <fullName evidence="13">PBP1A family penicillin-binding protein</fullName>
    </submittedName>
</protein>
<feature type="domain" description="Glycosyl transferase family 51" evidence="12">
    <location>
        <begin position="94"/>
        <end position="260"/>
    </location>
</feature>
<feature type="region of interest" description="Disordered" evidence="9">
    <location>
        <begin position="1"/>
        <end position="31"/>
    </location>
</feature>
<keyword evidence="1" id="KW-0121">Carboxypeptidase</keyword>
<dbReference type="InterPro" id="IPR023346">
    <property type="entry name" value="Lysozyme-like_dom_sf"/>
</dbReference>
<evidence type="ECO:0000256" key="5">
    <source>
        <dbReference type="ARBA" id="ARBA00022801"/>
    </source>
</evidence>